<reference evidence="2" key="1">
    <citation type="submission" date="2024-04" db="EMBL/GenBank/DDBJ databases">
        <title>Phylogenomic analyses of a clade within the roseobacter group suggest taxonomic reassignments of species of the genera Aestuariivita, Citreicella, Loktanella, Nautella, Pelagibaca, Ruegeria, Thalassobius, Thiobacimonas and Tropicibacter, and the proposal o.</title>
        <authorList>
            <person name="Jeon C.O."/>
        </authorList>
    </citation>
    <scope>NUCLEOTIDE SEQUENCE [LARGE SCALE GENOMIC DNA]</scope>
    <source>
        <strain evidence="2">BS5-3</strain>
    </source>
</reference>
<dbReference type="SUPFAM" id="SSF53335">
    <property type="entry name" value="S-adenosyl-L-methionine-dependent methyltransferases"/>
    <property type="match status" value="1"/>
</dbReference>
<evidence type="ECO:0008006" key="3">
    <source>
        <dbReference type="Google" id="ProtNLM"/>
    </source>
</evidence>
<protein>
    <recommendedName>
        <fullName evidence="3">DUF3052 domain-containing protein</fullName>
    </recommendedName>
</protein>
<accession>A0ABZ2VBN8</accession>
<gene>
    <name evidence="1" type="ORF">AABB29_06425</name>
</gene>
<dbReference type="InterPro" id="IPR029063">
    <property type="entry name" value="SAM-dependent_MTases_sf"/>
</dbReference>
<proteinExistence type="predicted"/>
<evidence type="ECO:0000313" key="1">
    <source>
        <dbReference type="EMBL" id="WZC50272.1"/>
    </source>
</evidence>
<organism evidence="1 2">
    <name type="scientific">Yoonia phaeophyticola</name>
    <dbReference type="NCBI Taxonomy" id="3137369"/>
    <lineage>
        <taxon>Bacteria</taxon>
        <taxon>Pseudomonadati</taxon>
        <taxon>Pseudomonadota</taxon>
        <taxon>Alphaproteobacteria</taxon>
        <taxon>Rhodobacterales</taxon>
        <taxon>Paracoccaceae</taxon>
        <taxon>Yoonia</taxon>
    </lineage>
</organism>
<dbReference type="EMBL" id="CP150951">
    <property type="protein sequence ID" value="WZC50272.1"/>
    <property type="molecule type" value="Genomic_DNA"/>
</dbReference>
<dbReference type="RefSeq" id="WP_341368374.1">
    <property type="nucleotide sequence ID" value="NZ_CP150951.2"/>
</dbReference>
<dbReference type="Proteomes" id="UP001440612">
    <property type="component" value="Chromosome"/>
</dbReference>
<name>A0ABZ2VBN8_9RHOB</name>
<evidence type="ECO:0000313" key="2">
    <source>
        <dbReference type="Proteomes" id="UP001440612"/>
    </source>
</evidence>
<keyword evidence="2" id="KW-1185">Reference proteome</keyword>
<sequence>MSKTAGYSGTPLHKKLGFKPGMTVGVIAAPEHYCVLLADAEEVSFSFKAGDGPFDAVHLFLPAPADIAAQSKDAIAKLNPGGMLWISWAKKSSKLHAGVTEDDLRTAVLPLGWVDVKVCAVDTDWSALKFLKRKS</sequence>